<feature type="compositionally biased region" description="Low complexity" evidence="8">
    <location>
        <begin position="959"/>
        <end position="998"/>
    </location>
</feature>
<evidence type="ECO:0000313" key="12">
    <source>
        <dbReference type="WBParaSite" id="GPLIN_000571000"/>
    </source>
</evidence>
<evidence type="ECO:0000256" key="8">
    <source>
        <dbReference type="SAM" id="MobiDB-lite"/>
    </source>
</evidence>
<evidence type="ECO:0000256" key="6">
    <source>
        <dbReference type="PROSITE-ProRule" id="PRU00175"/>
    </source>
</evidence>
<organism evidence="11 12">
    <name type="scientific">Globodera pallida</name>
    <name type="common">Potato cyst nematode worm</name>
    <name type="synonym">Heterodera pallida</name>
    <dbReference type="NCBI Taxonomy" id="36090"/>
    <lineage>
        <taxon>Eukaryota</taxon>
        <taxon>Metazoa</taxon>
        <taxon>Ecdysozoa</taxon>
        <taxon>Nematoda</taxon>
        <taxon>Chromadorea</taxon>
        <taxon>Rhabditida</taxon>
        <taxon>Tylenchina</taxon>
        <taxon>Tylenchomorpha</taxon>
        <taxon>Tylenchoidea</taxon>
        <taxon>Heteroderidae</taxon>
        <taxon>Heteroderinae</taxon>
        <taxon>Globodera</taxon>
    </lineage>
</organism>
<feature type="compositionally biased region" description="Polar residues" evidence="8">
    <location>
        <begin position="483"/>
        <end position="496"/>
    </location>
</feature>
<keyword evidence="7" id="KW-0175">Coiled coil</keyword>
<dbReference type="WBParaSite" id="GPLIN_000571000">
    <property type="protein sequence ID" value="GPLIN_000571000"/>
    <property type="gene ID" value="GPLIN_000571000"/>
</dbReference>
<dbReference type="Gene3D" id="3.30.40.10">
    <property type="entry name" value="Zinc/RING finger domain, C3HC4 (zinc finger)"/>
    <property type="match status" value="1"/>
</dbReference>
<dbReference type="PROSITE" id="PS50089">
    <property type="entry name" value="ZF_RING_2"/>
    <property type="match status" value="1"/>
</dbReference>
<sequence>MSSSKKHGRNKCVVDNGHTKEIEAGSSGNCARENVIKLSSLNPYIMCPLCNGYLVEATTVIDCLHTFCKSCLLKYFEENSDCPKCHNQIHQSHPSHYVAFDRTMQDIVYKLVPGMQAEEQRRREQFKKRHQLKDGRELNGRAAPQLPPHTVTVVPTPNATTVAEVCPNVTPSPTVNSHGTSAAEENAVDEGASCSPQEGCCCCADQDPTTAHRRRDEPVLIRLIPGKNFGPIDRSFVRLSAFATVNTVKRFLAFLLLNDITRYSDFDIFCNRELMGRDFSMAFIRKTRWRNRQEPLELTGILIQMDDKKRASLLSFLNLLLSDLGLEDCPDLKEARQFLPIFSDFVKTGQLRFMDSRTFSICSAFADIEAATGEQLVASLTLDPVEDETGVEVAKIFLALAFSLRVLHTDQFNAFMQRLDRAQARTLSEMVNSLYAHRRSAAFPFAQILATQSTENGGTGMPRKKLSVNAYPLNSSNLQIFSTPTKDGGINSSPSASPGKLSADEEEAAKQKIRSTELKARLKQLESSNSQLNEQLNVVQSDYNELELKYEGMRNTQARLQETIHGLNTKLKESQDESEMRRYDNAQLQRELKSTNERHTKAADKLAKETKDKDKEVQMLHRRLDDYVKQFAAKESLESRVKFLDQQMSNQQGMQRELRDDLERALNRANIAETELASLKKVVKNSTPIVVPSDNPTPPNDDEDSKDGIQNDNAPIQSSSAVSLQDELNSTLYHSLEYTGSDSLHNNELEEYNDGADTNMPIFASAVTDDGELADLRTRLDVLESQNRHLKQRIEDAKMEMESIRSSCSHSVMEKAVEVERLQQECEGLREELQKTRQKEVVTQERHTAVEDENKRLVSRVHSLEQSLDKAARVIEEYSTASETHCSAAELLQTQHELAKLQTENQHLLNKMDQFKHEATQEQRLITTQWFSAHTELLKARELLRIHGLSGSTNGGGSSSMTASSSSFDNNSHQHQSNSSSITSAVQPVQQQQQQQQQRYVSSGVSSEDAGRKSSNSTVSKIARSFMRRQLDTSSVALAHHASSSPSSATTTTATSTMMTAFQPSRWRLKLLLLFMLAAMFLCWYTGLAIQIDYGYEI</sequence>
<dbReference type="InterPro" id="IPR001841">
    <property type="entry name" value="Znf_RING"/>
</dbReference>
<keyword evidence="2" id="KW-0479">Metal-binding</keyword>
<keyword evidence="9" id="KW-0812">Transmembrane</keyword>
<feature type="region of interest" description="Disordered" evidence="8">
    <location>
        <begin position="687"/>
        <end position="721"/>
    </location>
</feature>
<evidence type="ECO:0000256" key="4">
    <source>
        <dbReference type="ARBA" id="ARBA00022833"/>
    </source>
</evidence>
<dbReference type="PANTHER" id="PTHR45893">
    <property type="entry name" value="POLYCOMB GROUP RING FINGER PROTEIN"/>
    <property type="match status" value="1"/>
</dbReference>
<dbReference type="SUPFAM" id="SSF75704">
    <property type="entry name" value="Mitotic arrest deficient-like 1, Mad1"/>
    <property type="match status" value="1"/>
</dbReference>
<proteinExistence type="predicted"/>
<feature type="region of interest" description="Disordered" evidence="8">
    <location>
        <begin position="951"/>
        <end position="1019"/>
    </location>
</feature>
<dbReference type="Proteomes" id="UP000050741">
    <property type="component" value="Unassembled WGS sequence"/>
</dbReference>
<evidence type="ECO:0000256" key="1">
    <source>
        <dbReference type="ARBA" id="ARBA00004123"/>
    </source>
</evidence>
<comment type="subcellular location">
    <subcellularLocation>
        <location evidence="1">Nucleus</location>
    </subcellularLocation>
</comment>
<evidence type="ECO:0000256" key="9">
    <source>
        <dbReference type="SAM" id="Phobius"/>
    </source>
</evidence>
<feature type="compositionally biased region" description="Polar residues" evidence="8">
    <location>
        <begin position="708"/>
        <end position="721"/>
    </location>
</feature>
<dbReference type="FunFam" id="3.30.40.10:FF:000122">
    <property type="entry name" value="polycomb group RING finger protein 1"/>
    <property type="match status" value="1"/>
</dbReference>
<dbReference type="GO" id="GO:0005634">
    <property type="term" value="C:nucleus"/>
    <property type="evidence" value="ECO:0007669"/>
    <property type="project" value="UniProtKB-SubCell"/>
</dbReference>
<evidence type="ECO:0000256" key="2">
    <source>
        <dbReference type="ARBA" id="ARBA00022723"/>
    </source>
</evidence>
<feature type="coiled-coil region" evidence="7">
    <location>
        <begin position="891"/>
        <end position="918"/>
    </location>
</feature>
<dbReference type="InterPro" id="IPR051507">
    <property type="entry name" value="PcG_RING_finger"/>
</dbReference>
<keyword evidence="9" id="KW-1133">Transmembrane helix</keyword>
<feature type="region of interest" description="Disordered" evidence="8">
    <location>
        <begin position="483"/>
        <end position="508"/>
    </location>
</feature>
<keyword evidence="3 6" id="KW-0863">Zinc-finger</keyword>
<dbReference type="Pfam" id="PF13923">
    <property type="entry name" value="zf-C3HC4_2"/>
    <property type="match status" value="1"/>
</dbReference>
<evidence type="ECO:0000259" key="10">
    <source>
        <dbReference type="PROSITE" id="PS50089"/>
    </source>
</evidence>
<evidence type="ECO:0000313" key="11">
    <source>
        <dbReference type="Proteomes" id="UP000050741"/>
    </source>
</evidence>
<dbReference type="PROSITE" id="PS00518">
    <property type="entry name" value="ZF_RING_1"/>
    <property type="match status" value="1"/>
</dbReference>
<dbReference type="AlphaFoldDB" id="A0A183BYM0"/>
<evidence type="ECO:0000256" key="3">
    <source>
        <dbReference type="ARBA" id="ARBA00022771"/>
    </source>
</evidence>
<feature type="coiled-coil region" evidence="7">
    <location>
        <begin position="634"/>
        <end position="682"/>
    </location>
</feature>
<evidence type="ECO:0000256" key="7">
    <source>
        <dbReference type="SAM" id="Coils"/>
    </source>
</evidence>
<dbReference type="SUPFAM" id="SSF57850">
    <property type="entry name" value="RING/U-box"/>
    <property type="match status" value="1"/>
</dbReference>
<protein>
    <submittedName>
        <fullName evidence="12">RING-type domain-containing protein</fullName>
    </submittedName>
</protein>
<reference evidence="12" key="2">
    <citation type="submission" date="2016-06" db="UniProtKB">
        <authorList>
            <consortium name="WormBaseParasite"/>
        </authorList>
    </citation>
    <scope>IDENTIFICATION</scope>
</reference>
<dbReference type="GO" id="GO:0008270">
    <property type="term" value="F:zinc ion binding"/>
    <property type="evidence" value="ECO:0007669"/>
    <property type="project" value="UniProtKB-KW"/>
</dbReference>
<feature type="coiled-coil region" evidence="7">
    <location>
        <begin position="508"/>
        <end position="609"/>
    </location>
</feature>
<dbReference type="InterPro" id="IPR017907">
    <property type="entry name" value="Znf_RING_CS"/>
</dbReference>
<keyword evidence="5" id="KW-0539">Nucleus</keyword>
<dbReference type="SMART" id="SM00184">
    <property type="entry name" value="RING"/>
    <property type="match status" value="1"/>
</dbReference>
<accession>A0A183BYM0</accession>
<dbReference type="InterPro" id="IPR013083">
    <property type="entry name" value="Znf_RING/FYVE/PHD"/>
</dbReference>
<reference evidence="11" key="1">
    <citation type="submission" date="2014-05" db="EMBL/GenBank/DDBJ databases">
        <title>The genome and life-stage specific transcriptomes of Globodera pallida elucidate key aspects of plant parasitism by a cyst nematode.</title>
        <authorList>
            <person name="Cotton J.A."/>
            <person name="Lilley C.J."/>
            <person name="Jones L.M."/>
            <person name="Kikuchi T."/>
            <person name="Reid A.J."/>
            <person name="Thorpe P."/>
            <person name="Tsai I.J."/>
            <person name="Beasley H."/>
            <person name="Blok V."/>
            <person name="Cock P.J.A."/>
            <person name="Van den Akker S.E."/>
            <person name="Holroyd N."/>
            <person name="Hunt M."/>
            <person name="Mantelin S."/>
            <person name="Naghra H."/>
            <person name="Pain A."/>
            <person name="Palomares-Rius J.E."/>
            <person name="Zarowiecki M."/>
            <person name="Berriman M."/>
            <person name="Jones J.T."/>
            <person name="Urwin P.E."/>
        </authorList>
    </citation>
    <scope>NUCLEOTIDE SEQUENCE [LARGE SCALE GENOMIC DNA]</scope>
    <source>
        <strain evidence="11">Lindley</strain>
    </source>
</reference>
<feature type="transmembrane region" description="Helical" evidence="9">
    <location>
        <begin position="1071"/>
        <end position="1092"/>
    </location>
</feature>
<name>A0A183BYM0_GLOPA</name>
<keyword evidence="4" id="KW-0862">Zinc</keyword>
<keyword evidence="11" id="KW-1185">Reference proteome</keyword>
<dbReference type="Gene3D" id="3.10.20.90">
    <property type="entry name" value="Phosphatidylinositol 3-kinase Catalytic Subunit, Chain A, domain 1"/>
    <property type="match status" value="1"/>
</dbReference>
<keyword evidence="9" id="KW-0472">Membrane</keyword>
<feature type="coiled-coil region" evidence="7">
    <location>
        <begin position="773"/>
        <end position="839"/>
    </location>
</feature>
<evidence type="ECO:0000256" key="5">
    <source>
        <dbReference type="ARBA" id="ARBA00023242"/>
    </source>
</evidence>
<feature type="domain" description="RING-type" evidence="10">
    <location>
        <begin position="47"/>
        <end position="86"/>
    </location>
</feature>